<reference evidence="2 3" key="1">
    <citation type="submission" date="2024-02" db="EMBL/GenBank/DDBJ databases">
        <title>Deinococcus carri NBRC 110142.</title>
        <authorList>
            <person name="Ichikawa N."/>
            <person name="Katano-Makiyama Y."/>
            <person name="Hidaka K."/>
        </authorList>
    </citation>
    <scope>NUCLEOTIDE SEQUENCE [LARGE SCALE GENOMIC DNA]</scope>
    <source>
        <strain evidence="2 3">NBRC 110142</strain>
    </source>
</reference>
<evidence type="ECO:0000313" key="2">
    <source>
        <dbReference type="EMBL" id="GAA5513106.1"/>
    </source>
</evidence>
<sequence>MGILPAGGESFTSFIIRFAAHLQVPVSTLLHATGFIKEPRSGSIVPRDLILESEPSVRNFAYSTRLGEAEVSRLFLDSLNGIALDLSRIDSRSHNSLRSAVMQEWCYFGSSHVCPLCIKEDGGVWQLRWKLPWSFSCTRHGVMLIDLCPNCNIRPSRYVHRGPGHIYSLDVPDPLECGNHIRDERFRNTASGNNICHQLLPLVDTRSIEEWPSILEAQKYVDGALIGKTPLIAGQEVSSFDYFRALRTVASLLRFAGRPEDADGLPSFIQEKFIDLMTSRDGILALNARDGTKLTRHLEARTRAPSSSFLMASLVVKAQNMIHTETYGELEHRLSDLFSYAHKRTSRMINYTEGSPYVLQAFLNWRSVGMSPGRMNLRTRITGKEGTPYTFTEDHVPQLLWQSDYDELFLDLLSPFLNTNSDSVMGRRMCSMALIRINFNCTWGEAAQKLDLPVTRTTTVNPTMTSLGEAGLSEEFENRLRRLAAKLSNDSNKIDYGNRRRLLSNFNTVPYEDWQEIRDKFRVQNLLPNSRSRPAAVWVWCQATGGEYLLSPALNQGNRTYQRQNYKLFLRNALPRIEEALLDYKARLLAGQTHFRPLTTYEAQGAPIYYERSP</sequence>
<comment type="caution">
    <text evidence="2">The sequence shown here is derived from an EMBL/GenBank/DDBJ whole genome shotgun (WGS) entry which is preliminary data.</text>
</comment>
<gene>
    <name evidence="2" type="ORF">Dcar01_01832</name>
</gene>
<protein>
    <recommendedName>
        <fullName evidence="1">TniQ domain-containing protein</fullName>
    </recommendedName>
</protein>
<dbReference type="EMBL" id="BAABRP010000005">
    <property type="protein sequence ID" value="GAA5513106.1"/>
    <property type="molecule type" value="Genomic_DNA"/>
</dbReference>
<evidence type="ECO:0000313" key="3">
    <source>
        <dbReference type="Proteomes" id="UP001401887"/>
    </source>
</evidence>
<proteinExistence type="predicted"/>
<dbReference type="Pfam" id="PF06527">
    <property type="entry name" value="TniQ"/>
    <property type="match status" value="1"/>
</dbReference>
<feature type="domain" description="TniQ" evidence="1">
    <location>
        <begin position="5"/>
        <end position="144"/>
    </location>
</feature>
<dbReference type="InterPro" id="IPR009492">
    <property type="entry name" value="TniQ"/>
</dbReference>
<evidence type="ECO:0000259" key="1">
    <source>
        <dbReference type="Pfam" id="PF06527"/>
    </source>
</evidence>
<name>A0ABP9W6W1_9DEIO</name>
<dbReference type="Proteomes" id="UP001401887">
    <property type="component" value="Unassembled WGS sequence"/>
</dbReference>
<accession>A0ABP9W6W1</accession>
<organism evidence="2 3">
    <name type="scientific">Deinococcus carri</name>
    <dbReference type="NCBI Taxonomy" id="1211323"/>
    <lineage>
        <taxon>Bacteria</taxon>
        <taxon>Thermotogati</taxon>
        <taxon>Deinococcota</taxon>
        <taxon>Deinococci</taxon>
        <taxon>Deinococcales</taxon>
        <taxon>Deinococcaceae</taxon>
        <taxon>Deinococcus</taxon>
    </lineage>
</organism>
<keyword evidence="3" id="KW-1185">Reference proteome</keyword>